<reference evidence="2" key="1">
    <citation type="submission" date="2019-07" db="EMBL/GenBank/DDBJ databases">
        <authorList>
            <person name="Weber M."/>
            <person name="Kostadinov I."/>
            <person name="Kostadinov D I."/>
        </authorList>
    </citation>
    <scope>NUCLEOTIDE SEQUENCE</scope>
    <source>
        <strain evidence="2">Gfbio:sag-sample-m06:053724c1-46a9-4a36-b237-ea2bf867836b</strain>
    </source>
</reference>
<feature type="transmembrane region" description="Helical" evidence="1">
    <location>
        <begin position="17"/>
        <end position="37"/>
    </location>
</feature>
<proteinExistence type="predicted"/>
<name>A0A7D9D2V8_9GAMM</name>
<sequence length="247" mass="28492">MLVLLRRITEHMKSQNWFAVALDFVVVVVGIFMAFQIERWYGDQLRQDSLQARLLELSEDFAENEAVLIRSIDARREGFAAAEFLLKADEMEADNLTPNAFYKALAETSQTLTPRIRRGAYDILISTGEIEFIEDESLKTDLVGYYTDFGEFLVFNQSVWLLDRNTFEPYVARNLDHVALLQFLHTDRYSQIARTHDADEFRDVLGTTEFEGMVAAKSHATGDEISRLSRLLGRNSDIRARLSRLFY</sequence>
<dbReference type="AlphaFoldDB" id="A0A7D9D2V8"/>
<keyword evidence="1" id="KW-1133">Transmembrane helix</keyword>
<accession>A0A7D9D2V8</accession>
<organism evidence="2">
    <name type="scientific">uncultured Woeseiaceae bacterium</name>
    <dbReference type="NCBI Taxonomy" id="1983305"/>
    <lineage>
        <taxon>Bacteria</taxon>
        <taxon>Pseudomonadati</taxon>
        <taxon>Pseudomonadota</taxon>
        <taxon>Gammaproteobacteria</taxon>
        <taxon>Woeseiales</taxon>
        <taxon>Woeseiaceae</taxon>
        <taxon>environmental samples</taxon>
    </lineage>
</organism>
<keyword evidence="1" id="KW-0472">Membrane</keyword>
<evidence type="ECO:0000313" key="2">
    <source>
        <dbReference type="EMBL" id="VUX56237.1"/>
    </source>
</evidence>
<keyword evidence="1" id="KW-0812">Transmembrane</keyword>
<evidence type="ECO:0000256" key="1">
    <source>
        <dbReference type="SAM" id="Phobius"/>
    </source>
</evidence>
<dbReference type="EMBL" id="LR633967">
    <property type="protein sequence ID" value="VUX56237.1"/>
    <property type="molecule type" value="Genomic_DNA"/>
</dbReference>
<gene>
    <name evidence="2" type="ORF">JTBM06_V1_440002</name>
</gene>
<protein>
    <submittedName>
        <fullName evidence="2">Uncharacterized protein</fullName>
    </submittedName>
</protein>